<dbReference type="InterPro" id="IPR002033">
    <property type="entry name" value="TatC"/>
</dbReference>
<dbReference type="Proteomes" id="UP000318336">
    <property type="component" value="Unassembled WGS sequence"/>
</dbReference>
<keyword evidence="7" id="KW-0813">Transport</keyword>
<keyword evidence="7" id="KW-1003">Cell membrane</keyword>
<feature type="transmembrane region" description="Helical" evidence="7">
    <location>
        <begin position="234"/>
        <end position="256"/>
    </location>
</feature>
<dbReference type="RefSeq" id="WP_142005139.1">
    <property type="nucleotide sequence ID" value="NZ_CAJTBP010000001.1"/>
</dbReference>
<dbReference type="PANTHER" id="PTHR30371">
    <property type="entry name" value="SEC-INDEPENDENT PROTEIN TRANSLOCASE PROTEIN TATC"/>
    <property type="match status" value="1"/>
</dbReference>
<evidence type="ECO:0000256" key="7">
    <source>
        <dbReference type="HAMAP-Rule" id="MF_00902"/>
    </source>
</evidence>
<keyword evidence="3 7" id="KW-0653">Protein transport</keyword>
<dbReference type="GO" id="GO:0033281">
    <property type="term" value="C:TAT protein transport complex"/>
    <property type="evidence" value="ECO:0007669"/>
    <property type="project" value="UniProtKB-UniRule"/>
</dbReference>
<dbReference type="HAMAP" id="MF_00902">
    <property type="entry name" value="TatC"/>
    <property type="match status" value="1"/>
</dbReference>
<dbReference type="GO" id="GO:0065002">
    <property type="term" value="P:intracellular protein transmembrane transport"/>
    <property type="evidence" value="ECO:0007669"/>
    <property type="project" value="TreeGrafter"/>
</dbReference>
<keyword evidence="4 7" id="KW-1133">Transmembrane helix</keyword>
<dbReference type="GO" id="GO:0009977">
    <property type="term" value="F:proton motive force dependent protein transmembrane transporter activity"/>
    <property type="evidence" value="ECO:0007669"/>
    <property type="project" value="TreeGrafter"/>
</dbReference>
<comment type="function">
    <text evidence="7">Part of the twin-arginine translocation (Tat) system that transports large folded proteins containing a characteristic twin-arginine motif in their signal peptide across membranes. Together with TatB, TatC is part of a receptor directly interacting with Tat signal peptides.</text>
</comment>
<name>A0A542XB66_9MICO</name>
<dbReference type="PANTHER" id="PTHR30371:SF0">
    <property type="entry name" value="SEC-INDEPENDENT PROTEIN TRANSLOCASE PROTEIN TATC, CHLOROPLASTIC-RELATED"/>
    <property type="match status" value="1"/>
</dbReference>
<keyword evidence="6 7" id="KW-0472">Membrane</keyword>
<proteinExistence type="inferred from homology"/>
<dbReference type="OrthoDB" id="9777044at2"/>
<comment type="similarity">
    <text evidence="7">Belongs to the TatC family.</text>
</comment>
<evidence type="ECO:0000256" key="6">
    <source>
        <dbReference type="ARBA" id="ARBA00023136"/>
    </source>
</evidence>
<reference evidence="8 9" key="1">
    <citation type="submission" date="2019-06" db="EMBL/GenBank/DDBJ databases">
        <title>Sequencing the genomes of 1000 actinobacteria strains.</title>
        <authorList>
            <person name="Klenk H.-P."/>
        </authorList>
    </citation>
    <scope>NUCLEOTIDE SEQUENCE [LARGE SCALE GENOMIC DNA]</scope>
    <source>
        <strain evidence="8 9">DSM 24617</strain>
    </source>
</reference>
<dbReference type="Pfam" id="PF00902">
    <property type="entry name" value="TatC"/>
    <property type="match status" value="1"/>
</dbReference>
<dbReference type="PRINTS" id="PR01840">
    <property type="entry name" value="TATCFAMILY"/>
</dbReference>
<comment type="caution">
    <text evidence="8">The sequence shown here is derived from an EMBL/GenBank/DDBJ whole genome shotgun (WGS) entry which is preliminary data.</text>
</comment>
<dbReference type="NCBIfam" id="TIGR00945">
    <property type="entry name" value="tatC"/>
    <property type="match status" value="1"/>
</dbReference>
<protein>
    <recommendedName>
        <fullName evidence="7">Sec-independent protein translocase protein TatC</fullName>
    </recommendedName>
</protein>
<feature type="transmembrane region" description="Helical" evidence="7">
    <location>
        <begin position="96"/>
        <end position="119"/>
    </location>
</feature>
<sequence length="281" mass="31936">MALLRRRADNPEARMSLGEHFREFRNRLLISATAILVGGIVGWILYDPVSIGSWRFDGVWNYIIAPMNEYQRRNPGSEIQPNFGQATQAFSLRMKIAFFVGLILSSPVWLWQIWGFLVPGMTKREKKVARLFIVTAVPLFLAGCLFGGTAITNILEVLYNFTPDTATNIVDATYYVNFVTKFILVMGLSFLLPVILMALNTIRILPGRIMLKGWRIAIIGIAVFAAMMSPTPDAWSMFVVMMPMVILYYGACFLAIQIDKRREKRERPDWLDLPDDQASEI</sequence>
<feature type="transmembrane region" description="Helical" evidence="7">
    <location>
        <begin position="175"/>
        <end position="199"/>
    </location>
</feature>
<evidence type="ECO:0000313" key="8">
    <source>
        <dbReference type="EMBL" id="TQL33075.1"/>
    </source>
</evidence>
<accession>A0A542XB66</accession>
<gene>
    <name evidence="7" type="primary">tatC</name>
    <name evidence="8" type="ORF">FB554_1209</name>
</gene>
<keyword evidence="5 7" id="KW-0811">Translocation</keyword>
<keyword evidence="9" id="KW-1185">Reference proteome</keyword>
<comment type="subunit">
    <text evidence="7">The Tat system comprises two distinct complexes: a TatABC complex, containing multiple copies of TatA, TatB and TatC subunits, and a separate TatA complex, containing only TatA subunits. Substrates initially bind to the TatABC complex, which probably triggers association of the separate TatA complex to form the active translocon.</text>
</comment>
<comment type="subcellular location">
    <subcellularLocation>
        <location evidence="7">Cell membrane</location>
        <topology evidence="7">Multi-pass membrane protein</topology>
    </subcellularLocation>
    <subcellularLocation>
        <location evidence="1">Membrane</location>
        <topology evidence="1">Multi-pass membrane protein</topology>
    </subcellularLocation>
</comment>
<keyword evidence="2 7" id="KW-0812">Transmembrane</keyword>
<dbReference type="AlphaFoldDB" id="A0A542XB66"/>
<evidence type="ECO:0000256" key="3">
    <source>
        <dbReference type="ARBA" id="ARBA00022927"/>
    </source>
</evidence>
<evidence type="ECO:0000256" key="1">
    <source>
        <dbReference type="ARBA" id="ARBA00004141"/>
    </source>
</evidence>
<evidence type="ECO:0000256" key="4">
    <source>
        <dbReference type="ARBA" id="ARBA00022989"/>
    </source>
</evidence>
<dbReference type="EMBL" id="VFOK01000001">
    <property type="protein sequence ID" value="TQL33075.1"/>
    <property type="molecule type" value="Genomic_DNA"/>
</dbReference>
<organism evidence="8 9">
    <name type="scientific">Barrientosiimonas humi</name>
    <dbReference type="NCBI Taxonomy" id="999931"/>
    <lineage>
        <taxon>Bacteria</taxon>
        <taxon>Bacillati</taxon>
        <taxon>Actinomycetota</taxon>
        <taxon>Actinomycetes</taxon>
        <taxon>Micrococcales</taxon>
        <taxon>Dermacoccaceae</taxon>
        <taxon>Barrientosiimonas</taxon>
    </lineage>
</organism>
<feature type="transmembrane region" description="Helical" evidence="7">
    <location>
        <begin position="211"/>
        <end position="228"/>
    </location>
</feature>
<evidence type="ECO:0000313" key="9">
    <source>
        <dbReference type="Proteomes" id="UP000318336"/>
    </source>
</evidence>
<evidence type="ECO:0000256" key="2">
    <source>
        <dbReference type="ARBA" id="ARBA00022692"/>
    </source>
</evidence>
<feature type="transmembrane region" description="Helical" evidence="7">
    <location>
        <begin position="28"/>
        <end position="46"/>
    </location>
</feature>
<evidence type="ECO:0000256" key="5">
    <source>
        <dbReference type="ARBA" id="ARBA00023010"/>
    </source>
</evidence>
<dbReference type="GO" id="GO:0043953">
    <property type="term" value="P:protein transport by the Tat complex"/>
    <property type="evidence" value="ECO:0007669"/>
    <property type="project" value="UniProtKB-UniRule"/>
</dbReference>
<feature type="transmembrane region" description="Helical" evidence="7">
    <location>
        <begin position="131"/>
        <end position="155"/>
    </location>
</feature>